<dbReference type="AlphaFoldDB" id="A0A9D4TE08"/>
<reference evidence="2" key="1">
    <citation type="journal article" date="2020" name="Cell">
        <title>Large-Scale Comparative Analyses of Tick Genomes Elucidate Their Genetic Diversity and Vector Capacities.</title>
        <authorList>
            <consortium name="Tick Genome and Microbiome Consortium (TIGMIC)"/>
            <person name="Jia N."/>
            <person name="Wang J."/>
            <person name="Shi W."/>
            <person name="Du L."/>
            <person name="Sun Y."/>
            <person name="Zhan W."/>
            <person name="Jiang J.F."/>
            <person name="Wang Q."/>
            <person name="Zhang B."/>
            <person name="Ji P."/>
            <person name="Bell-Sakyi L."/>
            <person name="Cui X.M."/>
            <person name="Yuan T.T."/>
            <person name="Jiang B.G."/>
            <person name="Yang W.F."/>
            <person name="Lam T.T."/>
            <person name="Chang Q.C."/>
            <person name="Ding S.J."/>
            <person name="Wang X.J."/>
            <person name="Zhu J.G."/>
            <person name="Ruan X.D."/>
            <person name="Zhao L."/>
            <person name="Wei J.T."/>
            <person name="Ye R.Z."/>
            <person name="Que T.C."/>
            <person name="Du C.H."/>
            <person name="Zhou Y.H."/>
            <person name="Cheng J.X."/>
            <person name="Dai P.F."/>
            <person name="Guo W.B."/>
            <person name="Han X.H."/>
            <person name="Huang E.J."/>
            <person name="Li L.F."/>
            <person name="Wei W."/>
            <person name="Gao Y.C."/>
            <person name="Liu J.Z."/>
            <person name="Shao H.Z."/>
            <person name="Wang X."/>
            <person name="Wang C.C."/>
            <person name="Yang T.C."/>
            <person name="Huo Q.B."/>
            <person name="Li W."/>
            <person name="Chen H.Y."/>
            <person name="Chen S.E."/>
            <person name="Zhou L.G."/>
            <person name="Ni X.B."/>
            <person name="Tian J.H."/>
            <person name="Sheng Y."/>
            <person name="Liu T."/>
            <person name="Pan Y.S."/>
            <person name="Xia L.Y."/>
            <person name="Li J."/>
            <person name="Zhao F."/>
            <person name="Cao W.C."/>
        </authorList>
    </citation>
    <scope>NUCLEOTIDE SEQUENCE</scope>
    <source>
        <strain evidence="2">Rsan-2018</strain>
    </source>
</reference>
<protein>
    <submittedName>
        <fullName evidence="2">Uncharacterized protein</fullName>
    </submittedName>
</protein>
<evidence type="ECO:0000313" key="3">
    <source>
        <dbReference type="Proteomes" id="UP000821837"/>
    </source>
</evidence>
<evidence type="ECO:0000313" key="2">
    <source>
        <dbReference type="EMBL" id="KAH7986899.1"/>
    </source>
</evidence>
<feature type="region of interest" description="Disordered" evidence="1">
    <location>
        <begin position="96"/>
        <end position="130"/>
    </location>
</feature>
<name>A0A9D4TE08_RHISA</name>
<organism evidence="2 3">
    <name type="scientific">Rhipicephalus sanguineus</name>
    <name type="common">Brown dog tick</name>
    <name type="synonym">Ixodes sanguineus</name>
    <dbReference type="NCBI Taxonomy" id="34632"/>
    <lineage>
        <taxon>Eukaryota</taxon>
        <taxon>Metazoa</taxon>
        <taxon>Ecdysozoa</taxon>
        <taxon>Arthropoda</taxon>
        <taxon>Chelicerata</taxon>
        <taxon>Arachnida</taxon>
        <taxon>Acari</taxon>
        <taxon>Parasitiformes</taxon>
        <taxon>Ixodida</taxon>
        <taxon>Ixodoidea</taxon>
        <taxon>Ixodidae</taxon>
        <taxon>Rhipicephalinae</taxon>
        <taxon>Rhipicephalus</taxon>
        <taxon>Rhipicephalus</taxon>
    </lineage>
</organism>
<keyword evidence="3" id="KW-1185">Reference proteome</keyword>
<sequence>MNGKMFPPVSHAAFSVGASTSRAPDRARREIPPPNDTSHRPRRQSSLPRRTFPARQDPPIYVCMVLRGHQAERHDIPRLGSTGRVKTAQGSLLYLHPNSPSNFTTPIFTNPIRPASPEKKSRPDESPAQL</sequence>
<feature type="compositionally biased region" description="Basic and acidic residues" evidence="1">
    <location>
        <begin position="116"/>
        <end position="130"/>
    </location>
</feature>
<proteinExistence type="predicted"/>
<feature type="region of interest" description="Disordered" evidence="1">
    <location>
        <begin position="1"/>
        <end position="55"/>
    </location>
</feature>
<reference evidence="2" key="2">
    <citation type="submission" date="2021-09" db="EMBL/GenBank/DDBJ databases">
        <authorList>
            <person name="Jia N."/>
            <person name="Wang J."/>
            <person name="Shi W."/>
            <person name="Du L."/>
            <person name="Sun Y."/>
            <person name="Zhan W."/>
            <person name="Jiang J."/>
            <person name="Wang Q."/>
            <person name="Zhang B."/>
            <person name="Ji P."/>
            <person name="Sakyi L.B."/>
            <person name="Cui X."/>
            <person name="Yuan T."/>
            <person name="Jiang B."/>
            <person name="Yang W."/>
            <person name="Lam T.T.-Y."/>
            <person name="Chang Q."/>
            <person name="Ding S."/>
            <person name="Wang X."/>
            <person name="Zhu J."/>
            <person name="Ruan X."/>
            <person name="Zhao L."/>
            <person name="Wei J."/>
            <person name="Que T."/>
            <person name="Du C."/>
            <person name="Cheng J."/>
            <person name="Dai P."/>
            <person name="Han X."/>
            <person name="Huang E."/>
            <person name="Gao Y."/>
            <person name="Liu J."/>
            <person name="Shao H."/>
            <person name="Ye R."/>
            <person name="Li L."/>
            <person name="Wei W."/>
            <person name="Wang X."/>
            <person name="Wang C."/>
            <person name="Huo Q."/>
            <person name="Li W."/>
            <person name="Guo W."/>
            <person name="Chen H."/>
            <person name="Chen S."/>
            <person name="Zhou L."/>
            <person name="Zhou L."/>
            <person name="Ni X."/>
            <person name="Tian J."/>
            <person name="Zhou Y."/>
            <person name="Sheng Y."/>
            <person name="Liu T."/>
            <person name="Pan Y."/>
            <person name="Xia L."/>
            <person name="Li J."/>
            <person name="Zhao F."/>
            <person name="Cao W."/>
        </authorList>
    </citation>
    <scope>NUCLEOTIDE SEQUENCE</scope>
    <source>
        <strain evidence="2">Rsan-2018</strain>
        <tissue evidence="2">Larvae</tissue>
    </source>
</reference>
<gene>
    <name evidence="2" type="ORF">HPB52_024653</name>
</gene>
<accession>A0A9D4TE08</accession>
<feature type="compositionally biased region" description="Polar residues" evidence="1">
    <location>
        <begin position="98"/>
        <end position="108"/>
    </location>
</feature>
<evidence type="ECO:0000256" key="1">
    <source>
        <dbReference type="SAM" id="MobiDB-lite"/>
    </source>
</evidence>
<comment type="caution">
    <text evidence="2">The sequence shown here is derived from an EMBL/GenBank/DDBJ whole genome shotgun (WGS) entry which is preliminary data.</text>
</comment>
<dbReference type="EMBL" id="JABSTV010000225">
    <property type="protein sequence ID" value="KAH7986899.1"/>
    <property type="molecule type" value="Genomic_DNA"/>
</dbReference>
<dbReference type="Proteomes" id="UP000821837">
    <property type="component" value="Unassembled WGS sequence"/>
</dbReference>